<evidence type="ECO:0000256" key="8">
    <source>
        <dbReference type="ARBA" id="ARBA00023065"/>
    </source>
</evidence>
<keyword evidence="7" id="KW-0915">Sodium</keyword>
<feature type="transmembrane region" description="Helical" evidence="12">
    <location>
        <begin position="409"/>
        <end position="431"/>
    </location>
</feature>
<evidence type="ECO:0000256" key="1">
    <source>
        <dbReference type="ARBA" id="ARBA00004651"/>
    </source>
</evidence>
<dbReference type="InterPro" id="IPR051163">
    <property type="entry name" value="Sodium:Solute_Symporter_SSF"/>
</dbReference>
<dbReference type="InterPro" id="IPR001734">
    <property type="entry name" value="Na/solute_symporter"/>
</dbReference>
<feature type="transmembrane region" description="Helical" evidence="12">
    <location>
        <begin position="126"/>
        <end position="151"/>
    </location>
</feature>
<evidence type="ECO:0000256" key="9">
    <source>
        <dbReference type="ARBA" id="ARBA00023136"/>
    </source>
</evidence>
<comment type="caution">
    <text evidence="13">The sequence shown here is derived from an EMBL/GenBank/DDBJ whole genome shotgun (WGS) entry which is preliminary data.</text>
</comment>
<evidence type="ECO:0000256" key="6">
    <source>
        <dbReference type="ARBA" id="ARBA00022989"/>
    </source>
</evidence>
<feature type="transmembrane region" description="Helical" evidence="12">
    <location>
        <begin position="183"/>
        <end position="203"/>
    </location>
</feature>
<name>A0AAV6VSF6_9ARAC</name>
<dbReference type="GO" id="GO:0006814">
    <property type="term" value="P:sodium ion transport"/>
    <property type="evidence" value="ECO:0007669"/>
    <property type="project" value="UniProtKB-KW"/>
</dbReference>
<keyword evidence="6 12" id="KW-1133">Transmembrane helix</keyword>
<evidence type="ECO:0000256" key="4">
    <source>
        <dbReference type="ARBA" id="ARBA00022475"/>
    </source>
</evidence>
<reference evidence="13 14" key="1">
    <citation type="journal article" date="2022" name="Nat. Ecol. Evol.">
        <title>A masculinizing supergene underlies an exaggerated male reproductive morph in a spider.</title>
        <authorList>
            <person name="Hendrickx F."/>
            <person name="De Corte Z."/>
            <person name="Sonet G."/>
            <person name="Van Belleghem S.M."/>
            <person name="Kostlbacher S."/>
            <person name="Vangestel C."/>
        </authorList>
    </citation>
    <scope>NUCLEOTIDE SEQUENCE [LARGE SCALE GENOMIC DNA]</scope>
    <source>
        <strain evidence="13">W744_W776</strain>
    </source>
</reference>
<evidence type="ECO:0000313" key="14">
    <source>
        <dbReference type="Proteomes" id="UP000827092"/>
    </source>
</evidence>
<evidence type="ECO:0000256" key="11">
    <source>
        <dbReference type="RuleBase" id="RU362091"/>
    </source>
</evidence>
<keyword evidence="8" id="KW-0406">Ion transport</keyword>
<evidence type="ECO:0000256" key="2">
    <source>
        <dbReference type="ARBA" id="ARBA00006434"/>
    </source>
</evidence>
<evidence type="ECO:0000256" key="12">
    <source>
        <dbReference type="SAM" id="Phobius"/>
    </source>
</evidence>
<evidence type="ECO:0000256" key="7">
    <source>
        <dbReference type="ARBA" id="ARBA00023053"/>
    </source>
</evidence>
<feature type="transmembrane region" description="Helical" evidence="12">
    <location>
        <begin position="383"/>
        <end position="403"/>
    </location>
</feature>
<dbReference type="GO" id="GO:0005886">
    <property type="term" value="C:plasma membrane"/>
    <property type="evidence" value="ECO:0007669"/>
    <property type="project" value="UniProtKB-SubCell"/>
</dbReference>
<keyword evidence="4" id="KW-1003">Cell membrane</keyword>
<dbReference type="AlphaFoldDB" id="A0AAV6VSF6"/>
<feature type="transmembrane region" description="Helical" evidence="12">
    <location>
        <begin position="48"/>
        <end position="71"/>
    </location>
</feature>
<evidence type="ECO:0000256" key="3">
    <source>
        <dbReference type="ARBA" id="ARBA00022448"/>
    </source>
</evidence>
<dbReference type="PROSITE" id="PS50283">
    <property type="entry name" value="NA_SOLUT_SYMP_3"/>
    <property type="match status" value="1"/>
</dbReference>
<organism evidence="13 14">
    <name type="scientific">Oedothorax gibbosus</name>
    <dbReference type="NCBI Taxonomy" id="931172"/>
    <lineage>
        <taxon>Eukaryota</taxon>
        <taxon>Metazoa</taxon>
        <taxon>Ecdysozoa</taxon>
        <taxon>Arthropoda</taxon>
        <taxon>Chelicerata</taxon>
        <taxon>Arachnida</taxon>
        <taxon>Araneae</taxon>
        <taxon>Araneomorphae</taxon>
        <taxon>Entelegynae</taxon>
        <taxon>Araneoidea</taxon>
        <taxon>Linyphiidae</taxon>
        <taxon>Erigoninae</taxon>
        <taxon>Oedothorax</taxon>
    </lineage>
</organism>
<feature type="transmembrane region" description="Helical" evidence="12">
    <location>
        <begin position="6"/>
        <end position="27"/>
    </location>
</feature>
<comment type="similarity">
    <text evidence="2 11">Belongs to the sodium:solute symporter (SSF) (TC 2.A.21) family.</text>
</comment>
<evidence type="ECO:0000313" key="13">
    <source>
        <dbReference type="EMBL" id="KAG8199450.1"/>
    </source>
</evidence>
<keyword evidence="14" id="KW-1185">Reference proteome</keyword>
<feature type="transmembrane region" description="Helical" evidence="12">
    <location>
        <begin position="83"/>
        <end position="105"/>
    </location>
</feature>
<evidence type="ECO:0000256" key="5">
    <source>
        <dbReference type="ARBA" id="ARBA00022692"/>
    </source>
</evidence>
<keyword evidence="10" id="KW-0739">Sodium transport</keyword>
<feature type="transmembrane region" description="Helical" evidence="12">
    <location>
        <begin position="157"/>
        <end position="176"/>
    </location>
</feature>
<gene>
    <name evidence="13" type="ORF">JTE90_000317</name>
</gene>
<sequence>MTVKYLLGISDLVVLSITLVIPLSIGFKFKYSGSEYGSSSEYFLAGKNAGLLVVVTSTTVTILSAILMLGTPAEIYKYGPMKVYFIIGVCIGSYLASYMFTPIYFRCKVSSIYELLEMRFGKYTRYSISAVFIVQTILYMCAVLLGPVLALNAVTNFSMEMAIIAFGAVCTIYCVMGGLKAVLWTDAFQAVLMLTFILVVYVVGISEVGSVTEIIRRASEGKRLNFFDFRLDFETRYTFWNCFFRGVGFGLGFWGCSQLEVQRALSMSSLSRAQSSIRWSTLPIFLFQIICNLIGILLYAVFYLCDPVLMYRDTGITKYDQIVPYFMVSRLHSIPGLTGLCIAGIFSGSLSTMSSALNSLATVTVVDFVQPVMPNLTEAKTVTIAKFLGLFYGLLCIGIAFFLAKLDSLLQAATVFMSYTEGPVLAVFLIAVLTRKASDKSAFLGLSIGVCLVSWLGFGSLFGGFRHPHLPLETSACPAYANVTSSLLNSSITICAASSNCTFGTVVQSKEIFALYKIPFNFISTMGCLTTLTLVLIFSLILDGNKNVIPPDSKCLSPLVRFLMKSVPSQEMKEREIQMKNIKTLSISQQSGV</sequence>
<dbReference type="Proteomes" id="UP000827092">
    <property type="component" value="Unassembled WGS sequence"/>
</dbReference>
<accession>A0AAV6VSF6</accession>
<evidence type="ECO:0008006" key="15">
    <source>
        <dbReference type="Google" id="ProtNLM"/>
    </source>
</evidence>
<dbReference type="Gene3D" id="1.20.1730.10">
    <property type="entry name" value="Sodium/glucose cotransporter"/>
    <property type="match status" value="1"/>
</dbReference>
<dbReference type="InterPro" id="IPR038377">
    <property type="entry name" value="Na/Glc_symporter_sf"/>
</dbReference>
<feature type="transmembrane region" description="Helical" evidence="12">
    <location>
        <begin position="522"/>
        <end position="542"/>
    </location>
</feature>
<dbReference type="EMBL" id="JAFNEN010000027">
    <property type="protein sequence ID" value="KAG8199450.1"/>
    <property type="molecule type" value="Genomic_DNA"/>
</dbReference>
<keyword evidence="9 12" id="KW-0472">Membrane</keyword>
<keyword evidence="5 12" id="KW-0812">Transmembrane</keyword>
<protein>
    <recommendedName>
        <fullName evidence="15">Sodium-dependent multivitamin transporter</fullName>
    </recommendedName>
</protein>
<dbReference type="PANTHER" id="PTHR42985">
    <property type="entry name" value="SODIUM-COUPLED MONOCARBOXYLATE TRANSPORTER"/>
    <property type="match status" value="1"/>
</dbReference>
<dbReference type="NCBIfam" id="TIGR00813">
    <property type="entry name" value="sss"/>
    <property type="match status" value="1"/>
</dbReference>
<dbReference type="Pfam" id="PF00474">
    <property type="entry name" value="SSF"/>
    <property type="match status" value="1"/>
</dbReference>
<keyword evidence="3" id="KW-0813">Transport</keyword>
<feature type="transmembrane region" description="Helical" evidence="12">
    <location>
        <begin position="277"/>
        <end position="302"/>
    </location>
</feature>
<feature type="transmembrane region" description="Helical" evidence="12">
    <location>
        <begin position="322"/>
        <end position="346"/>
    </location>
</feature>
<dbReference type="PANTHER" id="PTHR42985:SF40">
    <property type="entry name" value="LD47995P-RELATED"/>
    <property type="match status" value="1"/>
</dbReference>
<feature type="transmembrane region" description="Helical" evidence="12">
    <location>
        <begin position="443"/>
        <end position="465"/>
    </location>
</feature>
<proteinExistence type="inferred from homology"/>
<comment type="subcellular location">
    <subcellularLocation>
        <location evidence="1">Cell membrane</location>
        <topology evidence="1">Multi-pass membrane protein</topology>
    </subcellularLocation>
</comment>
<dbReference type="GO" id="GO:0015293">
    <property type="term" value="F:symporter activity"/>
    <property type="evidence" value="ECO:0007669"/>
    <property type="project" value="TreeGrafter"/>
</dbReference>
<evidence type="ECO:0000256" key="10">
    <source>
        <dbReference type="ARBA" id="ARBA00023201"/>
    </source>
</evidence>